<evidence type="ECO:0000256" key="2">
    <source>
        <dbReference type="ARBA" id="ARBA00023125"/>
    </source>
</evidence>
<evidence type="ECO:0000313" key="6">
    <source>
        <dbReference type="EMBL" id="MCE8536671.1"/>
    </source>
</evidence>
<dbReference type="PANTHER" id="PTHR43436:SF1">
    <property type="entry name" value="TRANSCRIPTIONAL REGULATORY PROTEIN"/>
    <property type="match status" value="1"/>
</dbReference>
<dbReference type="Pfam" id="PF06719">
    <property type="entry name" value="AraC_N"/>
    <property type="match status" value="1"/>
</dbReference>
<accession>A0A9Q3ZM73</accession>
<reference evidence="6" key="1">
    <citation type="journal article" date="2021" name="Environ. Microbiol.">
        <title>Cryptic niche differentiation of novel sediment ecotypes of Rugeria pomeroyi correlates with nitrate respiration.</title>
        <authorList>
            <person name="Lin X."/>
            <person name="McNichol J."/>
            <person name="Chu X."/>
            <person name="Qian Y."/>
            <person name="Luo H."/>
        </authorList>
    </citation>
    <scope>NUCLEOTIDE SEQUENCE</scope>
    <source>
        <strain evidence="6">SZCCDBB064</strain>
    </source>
</reference>
<dbReference type="InterPro" id="IPR018060">
    <property type="entry name" value="HTH_AraC"/>
</dbReference>
<evidence type="ECO:0000256" key="3">
    <source>
        <dbReference type="ARBA" id="ARBA00023163"/>
    </source>
</evidence>
<keyword evidence="2" id="KW-0238">DNA-binding</keyword>
<feature type="compositionally biased region" description="Basic and acidic residues" evidence="4">
    <location>
        <begin position="283"/>
        <end position="297"/>
    </location>
</feature>
<evidence type="ECO:0000313" key="7">
    <source>
        <dbReference type="Proteomes" id="UP000813672"/>
    </source>
</evidence>
<dbReference type="PANTHER" id="PTHR43436">
    <property type="entry name" value="ARAC-FAMILY TRANSCRIPTIONAL REGULATOR"/>
    <property type="match status" value="1"/>
</dbReference>
<dbReference type="GO" id="GO:0043565">
    <property type="term" value="F:sequence-specific DNA binding"/>
    <property type="evidence" value="ECO:0007669"/>
    <property type="project" value="InterPro"/>
</dbReference>
<dbReference type="AlphaFoldDB" id="A0A9Q3ZM73"/>
<dbReference type="InterPro" id="IPR009594">
    <property type="entry name" value="Tscrpt_reg_HTH_AraC_N"/>
</dbReference>
<proteinExistence type="predicted"/>
<organism evidence="6 7">
    <name type="scientific">Ruegeria pomeroyi</name>
    <dbReference type="NCBI Taxonomy" id="89184"/>
    <lineage>
        <taxon>Bacteria</taxon>
        <taxon>Pseudomonadati</taxon>
        <taxon>Pseudomonadota</taxon>
        <taxon>Alphaproteobacteria</taxon>
        <taxon>Rhodobacterales</taxon>
        <taxon>Roseobacteraceae</taxon>
        <taxon>Ruegeria</taxon>
    </lineage>
</organism>
<keyword evidence="1" id="KW-0805">Transcription regulation</keyword>
<sequence>MHSGLVRLAGELAAPEAAGGVTQLGLGGAVLLRRTQPSAIEGTLYRPLLCVILQGAKDVSAGTLSVHCPAGNVIIVSHDLPVLSRITRASLAEPYIAVVLPLDLGILRGFFDRMPDIAGGEDNAAALLSCPADGELLDAIVRLITLARQEIAAPLLGPILLREIHARLLLSPQGAILRRFLNREDPSNHVARAIASIRASIEAPMKVSALAEHAGMSTSSFHAHFKAVTGLTPGQYQKDIRLLEARRLILDSDAAVSSVAFDVGYESPAQFSRDYARKFGCPPREDRNRAREPDSDRSTAFVSQPAAVN</sequence>
<dbReference type="Gene3D" id="1.10.10.60">
    <property type="entry name" value="Homeodomain-like"/>
    <property type="match status" value="2"/>
</dbReference>
<dbReference type="PROSITE" id="PS00041">
    <property type="entry name" value="HTH_ARAC_FAMILY_1"/>
    <property type="match status" value="2"/>
</dbReference>
<dbReference type="Pfam" id="PF12833">
    <property type="entry name" value="HTH_18"/>
    <property type="match status" value="1"/>
</dbReference>
<dbReference type="PROSITE" id="PS01124">
    <property type="entry name" value="HTH_ARAC_FAMILY_2"/>
    <property type="match status" value="1"/>
</dbReference>
<dbReference type="RefSeq" id="WP_234218538.1">
    <property type="nucleotide sequence ID" value="NZ_JAGQAF010000002.1"/>
</dbReference>
<dbReference type="EMBL" id="JAGQAF010000002">
    <property type="protein sequence ID" value="MCE8536671.1"/>
    <property type="molecule type" value="Genomic_DNA"/>
</dbReference>
<dbReference type="SUPFAM" id="SSF46689">
    <property type="entry name" value="Homeodomain-like"/>
    <property type="match status" value="2"/>
</dbReference>
<evidence type="ECO:0000259" key="5">
    <source>
        <dbReference type="PROSITE" id="PS01124"/>
    </source>
</evidence>
<gene>
    <name evidence="6" type="ORF">KBY27_04310</name>
</gene>
<evidence type="ECO:0000256" key="4">
    <source>
        <dbReference type="SAM" id="MobiDB-lite"/>
    </source>
</evidence>
<dbReference type="GO" id="GO:0003700">
    <property type="term" value="F:DNA-binding transcription factor activity"/>
    <property type="evidence" value="ECO:0007669"/>
    <property type="project" value="InterPro"/>
</dbReference>
<name>A0A9Q3ZM73_9RHOB</name>
<dbReference type="SMART" id="SM00342">
    <property type="entry name" value="HTH_ARAC"/>
    <property type="match status" value="1"/>
</dbReference>
<keyword evidence="3" id="KW-0804">Transcription</keyword>
<dbReference type="Proteomes" id="UP000813672">
    <property type="component" value="Unassembled WGS sequence"/>
</dbReference>
<comment type="caution">
    <text evidence="6">The sequence shown here is derived from an EMBL/GenBank/DDBJ whole genome shotgun (WGS) entry which is preliminary data.</text>
</comment>
<evidence type="ECO:0000256" key="1">
    <source>
        <dbReference type="ARBA" id="ARBA00023015"/>
    </source>
</evidence>
<protein>
    <submittedName>
        <fullName evidence="6">AraC family transcriptional regulator</fullName>
    </submittedName>
</protein>
<feature type="region of interest" description="Disordered" evidence="4">
    <location>
        <begin position="276"/>
        <end position="309"/>
    </location>
</feature>
<feature type="domain" description="HTH araC/xylS-type" evidence="5">
    <location>
        <begin position="191"/>
        <end position="289"/>
    </location>
</feature>
<dbReference type="InterPro" id="IPR018062">
    <property type="entry name" value="HTH_AraC-typ_CS"/>
</dbReference>
<dbReference type="InterPro" id="IPR009057">
    <property type="entry name" value="Homeodomain-like_sf"/>
</dbReference>